<dbReference type="Pfam" id="PF07434">
    <property type="entry name" value="CblD"/>
    <property type="match status" value="1"/>
</dbReference>
<dbReference type="InterPro" id="IPR010888">
    <property type="entry name" value="CblD"/>
</dbReference>
<proteinExistence type="predicted"/>
<keyword evidence="2" id="KW-1185">Reference proteome</keyword>
<protein>
    <recommendedName>
        <fullName evidence="3">Type 1 fimbria pilin</fullName>
    </recommendedName>
</protein>
<evidence type="ECO:0000313" key="1">
    <source>
        <dbReference type="EMBL" id="MBU9844763.1"/>
    </source>
</evidence>
<organism evidence="1 2">
    <name type="scientific">Rahnella ecdela</name>
    <dbReference type="NCBI Taxonomy" id="2816250"/>
    <lineage>
        <taxon>Bacteria</taxon>
        <taxon>Pseudomonadati</taxon>
        <taxon>Pseudomonadota</taxon>
        <taxon>Gammaproteobacteria</taxon>
        <taxon>Enterobacterales</taxon>
        <taxon>Yersiniaceae</taxon>
        <taxon>Rahnella</taxon>
    </lineage>
</organism>
<evidence type="ECO:0000313" key="2">
    <source>
        <dbReference type="Proteomes" id="UP000739284"/>
    </source>
</evidence>
<reference evidence="1 2" key="1">
    <citation type="submission" date="2021-03" db="EMBL/GenBank/DDBJ databases">
        <title>Five novel Rahnella species.</title>
        <authorList>
            <person name="Brady C."/>
            <person name="Asselin J."/>
            <person name="Beer S."/>
            <person name="Bruberg M.B."/>
            <person name="Crampton B."/>
            <person name="Venter S."/>
            <person name="Arnold D."/>
            <person name="Denman S."/>
        </authorList>
    </citation>
    <scope>NUCLEOTIDE SEQUENCE [LARGE SCALE GENOMIC DNA]</scope>
    <source>
        <strain evidence="1 2">FRB 231</strain>
    </source>
</reference>
<dbReference type="RefSeq" id="WP_217148583.1">
    <property type="nucleotide sequence ID" value="NZ_JAFMOY010000117.1"/>
</dbReference>
<evidence type="ECO:0008006" key="3">
    <source>
        <dbReference type="Google" id="ProtNLM"/>
    </source>
</evidence>
<dbReference type="Proteomes" id="UP000739284">
    <property type="component" value="Unassembled WGS sequence"/>
</dbReference>
<name>A0ABS6LCV4_9GAMM</name>
<sequence length="414" mass="44576">MIMLLGSVLGQIHRTLPSRVLNPPHETVSGYSARPNVVLTGNTGPTVNFKSLCVKLKVFVFSAVIALSLLNNAYAISGKDCQTSSGDDRYSLSYNLHVYGKITKNTPPGTVFGQISAIGTAFTCPLRSWRWDLQLVPRSISVDGRQDVCKTNINGIGIQYLNVDGNGIRCDHWNDILEIPNNTKSGFLNNGKVLARLIRISGPLTAGAHQLNLTARLTAYYPGHTDSVPWGGFLNRGSDVIQVSTGNPLIFFPEFPLASPNVDLGLKGGPSGSMSGIRQVDMCLYDGNDSTSKLISLTLRDEGVSAAGRLPGMFSVYRQGSDKSKVADRLDYELSVLNPTTGATEAVTEGKEFYWGGTNNRGIQRRVALPGVPGLTYCVPAPLTLKTPAFKANGKNAGHYMGVLKVIYRIPTIG</sequence>
<comment type="caution">
    <text evidence="1">The sequence shown here is derived from an EMBL/GenBank/DDBJ whole genome shotgun (WGS) entry which is preliminary data.</text>
</comment>
<gene>
    <name evidence="1" type="ORF">J1784_07045</name>
</gene>
<accession>A0ABS6LCV4</accession>
<dbReference type="EMBL" id="JAFMOY010000117">
    <property type="protein sequence ID" value="MBU9844763.1"/>
    <property type="molecule type" value="Genomic_DNA"/>
</dbReference>